<dbReference type="SUPFAM" id="SSF55424">
    <property type="entry name" value="FAD/NAD-linked reductases, dimerisation (C-terminal) domain"/>
    <property type="match status" value="1"/>
</dbReference>
<comment type="cofactor">
    <cofactor evidence="1">
        <name>FAD</name>
        <dbReference type="ChEBI" id="CHEBI:57692"/>
    </cofactor>
</comment>
<dbReference type="PANTHER" id="PTHR43557:SF2">
    <property type="entry name" value="RIESKE DOMAIN-CONTAINING PROTEIN-RELATED"/>
    <property type="match status" value="1"/>
</dbReference>
<evidence type="ECO:0000256" key="2">
    <source>
        <dbReference type="ARBA" id="ARBA00022630"/>
    </source>
</evidence>
<dbReference type="EMBL" id="QDKM01000001">
    <property type="protein sequence ID" value="PVH30668.1"/>
    <property type="molecule type" value="Genomic_DNA"/>
</dbReference>
<dbReference type="PANTHER" id="PTHR43557">
    <property type="entry name" value="APOPTOSIS-INDUCING FACTOR 1"/>
    <property type="match status" value="1"/>
</dbReference>
<dbReference type="PRINTS" id="PR00368">
    <property type="entry name" value="FADPNR"/>
</dbReference>
<dbReference type="Gene3D" id="3.50.50.60">
    <property type="entry name" value="FAD/NAD(P)-binding domain"/>
    <property type="match status" value="2"/>
</dbReference>
<dbReference type="PRINTS" id="PR00469">
    <property type="entry name" value="PNDRDTASEII"/>
</dbReference>
<reference evidence="7 8" key="1">
    <citation type="submission" date="2018-04" db="EMBL/GenBank/DDBJ databases">
        <title>Pararhodobacter oceanense sp. nov., isolated from marine intertidal sediment.</title>
        <authorList>
            <person name="Wang X.-L."/>
            <person name="Du Z.-J."/>
        </authorList>
    </citation>
    <scope>NUCLEOTIDE SEQUENCE [LARGE SCALE GENOMIC DNA]</scope>
    <source>
        <strain evidence="7 8">AM505</strain>
    </source>
</reference>
<dbReference type="InterPro" id="IPR016156">
    <property type="entry name" value="FAD/NAD-linked_Rdtase_dimer_sf"/>
</dbReference>
<evidence type="ECO:0000259" key="5">
    <source>
        <dbReference type="Pfam" id="PF07992"/>
    </source>
</evidence>
<dbReference type="GO" id="GO:0005737">
    <property type="term" value="C:cytoplasm"/>
    <property type="evidence" value="ECO:0007669"/>
    <property type="project" value="TreeGrafter"/>
</dbReference>
<keyword evidence="2" id="KW-0285">Flavoprotein</keyword>
<dbReference type="InterPro" id="IPR036188">
    <property type="entry name" value="FAD/NAD-bd_sf"/>
</dbReference>
<comment type="caution">
    <text evidence="7">The sequence shown here is derived from an EMBL/GenBank/DDBJ whole genome shotgun (WGS) entry which is preliminary data.</text>
</comment>
<dbReference type="InterPro" id="IPR023753">
    <property type="entry name" value="FAD/NAD-binding_dom"/>
</dbReference>
<proteinExistence type="predicted"/>
<keyword evidence="4" id="KW-0560">Oxidoreductase</keyword>
<dbReference type="GO" id="GO:0016651">
    <property type="term" value="F:oxidoreductase activity, acting on NAD(P)H"/>
    <property type="evidence" value="ECO:0007669"/>
    <property type="project" value="TreeGrafter"/>
</dbReference>
<feature type="domain" description="FAD/NAD(P)-binding" evidence="5">
    <location>
        <begin position="4"/>
        <end position="285"/>
    </location>
</feature>
<dbReference type="RefSeq" id="WP_116557089.1">
    <property type="nucleotide sequence ID" value="NZ_QDKM01000001.1"/>
</dbReference>
<dbReference type="InterPro" id="IPR050446">
    <property type="entry name" value="FAD-oxidoreductase/Apoptosis"/>
</dbReference>
<dbReference type="Pfam" id="PF07992">
    <property type="entry name" value="Pyr_redox_2"/>
    <property type="match status" value="1"/>
</dbReference>
<dbReference type="Pfam" id="PF14759">
    <property type="entry name" value="Reductase_C"/>
    <property type="match status" value="1"/>
</dbReference>
<accession>A0A2T8HZ11</accession>
<name>A0A2T8HZ11_9RHOB</name>
<evidence type="ECO:0000259" key="6">
    <source>
        <dbReference type="Pfam" id="PF14759"/>
    </source>
</evidence>
<evidence type="ECO:0000313" key="7">
    <source>
        <dbReference type="EMBL" id="PVH30668.1"/>
    </source>
</evidence>
<sequence length="395" mass="41056">MTGIVIIGAGECGVRAAFELRARGYGGSVALVNGEAGLPYERPPLSKRLGSAPILIKSAAAFAEADIHLRSGQTALYIDSSHKTVALADGETLDYDRLLIATGARARVFSGMETCLTLRTDEDAAAIMAQLKPGARIGIIGGGFIGLELAATAVKAGAEVTVVEGAARLLQRAVPAPIADILHQRHAAEGVTILTETGVATAEATSITLADGTVQGFDLVIAGVGALPNTELAHKTGLAVTNGIVVNESFQTSDPHIYAAGDCCNFTWRGARLRLESWKAAQDQGAHAAAAMLGEASAYNAVPWFWSDQYDLTLQVAGLFDISAPVHTRPTVSGQCLLFQCNAQGCLTAVAGIGSGNSIAKDISIFEKLIARGAAHDPAVLQDPEHNLKRLLRAA</sequence>
<organism evidence="7 8">
    <name type="scientific">Pararhodobacter oceanensis</name>
    <dbReference type="NCBI Taxonomy" id="2172121"/>
    <lineage>
        <taxon>Bacteria</taxon>
        <taxon>Pseudomonadati</taxon>
        <taxon>Pseudomonadota</taxon>
        <taxon>Alphaproteobacteria</taxon>
        <taxon>Rhodobacterales</taxon>
        <taxon>Paracoccaceae</taxon>
        <taxon>Pararhodobacter</taxon>
    </lineage>
</organism>
<dbReference type="OrthoDB" id="7809559at2"/>
<keyword evidence="3" id="KW-0274">FAD</keyword>
<keyword evidence="8" id="KW-1185">Reference proteome</keyword>
<evidence type="ECO:0000256" key="1">
    <source>
        <dbReference type="ARBA" id="ARBA00001974"/>
    </source>
</evidence>
<dbReference type="Proteomes" id="UP000245911">
    <property type="component" value="Unassembled WGS sequence"/>
</dbReference>
<feature type="domain" description="Reductase C-terminal" evidence="6">
    <location>
        <begin position="304"/>
        <end position="392"/>
    </location>
</feature>
<evidence type="ECO:0000256" key="4">
    <source>
        <dbReference type="ARBA" id="ARBA00023002"/>
    </source>
</evidence>
<dbReference type="Gene3D" id="3.30.390.30">
    <property type="match status" value="1"/>
</dbReference>
<protein>
    <submittedName>
        <fullName evidence="7">Ferredoxin reductase</fullName>
    </submittedName>
</protein>
<dbReference type="InterPro" id="IPR028202">
    <property type="entry name" value="Reductase_C"/>
</dbReference>
<dbReference type="SUPFAM" id="SSF51905">
    <property type="entry name" value="FAD/NAD(P)-binding domain"/>
    <property type="match status" value="1"/>
</dbReference>
<gene>
    <name evidence="7" type="ORF">DDE20_03895</name>
</gene>
<dbReference type="AlphaFoldDB" id="A0A2T8HZ11"/>
<evidence type="ECO:0000256" key="3">
    <source>
        <dbReference type="ARBA" id="ARBA00022827"/>
    </source>
</evidence>
<evidence type="ECO:0000313" key="8">
    <source>
        <dbReference type="Proteomes" id="UP000245911"/>
    </source>
</evidence>